<dbReference type="InterPro" id="IPR021109">
    <property type="entry name" value="Peptidase_aspartic_dom_sf"/>
</dbReference>
<dbReference type="SUPFAM" id="SSF50630">
    <property type="entry name" value="Acid proteases"/>
    <property type="match status" value="1"/>
</dbReference>
<feature type="signal peptide" evidence="2">
    <location>
        <begin position="1"/>
        <end position="20"/>
    </location>
</feature>
<sequence length="413" mass="44703">MAGLLLQFLLLVPVFLCVQAQSSYNLADSLLLPVTKHGASLQYLTKIHHGNGLVPTELVLDLGGPFLWMDSVSSSGSLISSGSIQCLAAKSMFGDDDHGRSKSFLEICKIFPENRITQMGNQGELVDDTFFIQSKSSGSVISVSQSFLFGSAPISLLNGLATGAQGMLGLGRHRISLPSQISAAFDSKWQFSLCLSSSNGILVFENRLSKSYFGPELSQSLIYTPLLKTQLADTSNHEYFINLQSIRINGKTLSLEKGLGGSKLSTIVPYTTMESSIFAVFSKAYEKAAMAMNMKKVKSVAPFGLCFSSEGIQETLLGPEVPAIDLVLQSKMVKWRIYGRNSMVMVSNEIMCLGFLDGGSDLKSSITLGGYQLEDILLHLDVGASMLGFSPSLLLKQRSCSDFELVTMSKESL</sequence>
<dbReference type="AlphaFoldDB" id="A0A6P4AI73"/>
<gene>
    <name evidence="5" type="primary">LOC107423259</name>
</gene>
<protein>
    <submittedName>
        <fullName evidence="5">Probable aspartic proteinase GIP2</fullName>
    </submittedName>
</protein>
<dbReference type="InterPro" id="IPR032799">
    <property type="entry name" value="TAXi_C"/>
</dbReference>
<dbReference type="PROSITE" id="PS51767">
    <property type="entry name" value="PEPTIDASE_A1"/>
    <property type="match status" value="1"/>
</dbReference>
<feature type="chain" id="PRO_5045511480" evidence="2">
    <location>
        <begin position="21"/>
        <end position="413"/>
    </location>
</feature>
<dbReference type="GO" id="GO:0006508">
    <property type="term" value="P:proteolysis"/>
    <property type="evidence" value="ECO:0007669"/>
    <property type="project" value="InterPro"/>
</dbReference>
<dbReference type="InterPro" id="IPR032861">
    <property type="entry name" value="TAXi_N"/>
</dbReference>
<evidence type="ECO:0000313" key="5">
    <source>
        <dbReference type="RefSeq" id="XP_015888272.3"/>
    </source>
</evidence>
<dbReference type="GO" id="GO:0004190">
    <property type="term" value="F:aspartic-type endopeptidase activity"/>
    <property type="evidence" value="ECO:0007669"/>
    <property type="project" value="InterPro"/>
</dbReference>
<dbReference type="KEGG" id="zju:107423259"/>
<dbReference type="InParanoid" id="A0A6P4AI73"/>
<evidence type="ECO:0000313" key="4">
    <source>
        <dbReference type="Proteomes" id="UP001652623"/>
    </source>
</evidence>
<accession>A0A6P4AI73</accession>
<evidence type="ECO:0000259" key="3">
    <source>
        <dbReference type="PROSITE" id="PS51767"/>
    </source>
</evidence>
<dbReference type="RefSeq" id="XP_015888272.3">
    <property type="nucleotide sequence ID" value="XM_016032786.4"/>
</dbReference>
<comment type="similarity">
    <text evidence="1">Belongs to the peptidase A1 family.</text>
</comment>
<evidence type="ECO:0000256" key="1">
    <source>
        <dbReference type="ARBA" id="ARBA00007447"/>
    </source>
</evidence>
<dbReference type="InterPro" id="IPR001461">
    <property type="entry name" value="Aspartic_peptidase_A1"/>
</dbReference>
<dbReference type="PANTHER" id="PTHR47965:SF46">
    <property type="entry name" value="BASIC 7S GLOBULIN-LIKE"/>
    <property type="match status" value="1"/>
</dbReference>
<evidence type="ECO:0000256" key="2">
    <source>
        <dbReference type="SAM" id="SignalP"/>
    </source>
</evidence>
<keyword evidence="2" id="KW-0732">Signal</keyword>
<organism evidence="4 5">
    <name type="scientific">Ziziphus jujuba</name>
    <name type="common">Chinese jujube</name>
    <name type="synonym">Ziziphus sativa</name>
    <dbReference type="NCBI Taxonomy" id="326968"/>
    <lineage>
        <taxon>Eukaryota</taxon>
        <taxon>Viridiplantae</taxon>
        <taxon>Streptophyta</taxon>
        <taxon>Embryophyta</taxon>
        <taxon>Tracheophyta</taxon>
        <taxon>Spermatophyta</taxon>
        <taxon>Magnoliopsida</taxon>
        <taxon>eudicotyledons</taxon>
        <taxon>Gunneridae</taxon>
        <taxon>Pentapetalae</taxon>
        <taxon>rosids</taxon>
        <taxon>fabids</taxon>
        <taxon>Rosales</taxon>
        <taxon>Rhamnaceae</taxon>
        <taxon>Paliureae</taxon>
        <taxon>Ziziphus</taxon>
    </lineage>
</organism>
<dbReference type="InterPro" id="IPR033121">
    <property type="entry name" value="PEPTIDASE_A1"/>
</dbReference>
<dbReference type="GeneID" id="107423259"/>
<dbReference type="Pfam" id="PF14543">
    <property type="entry name" value="TAXi_N"/>
    <property type="match status" value="1"/>
</dbReference>
<name>A0A6P4AI73_ZIZJJ</name>
<dbReference type="PANTHER" id="PTHR47965">
    <property type="entry name" value="ASPARTYL PROTEASE-RELATED"/>
    <property type="match status" value="1"/>
</dbReference>
<proteinExistence type="inferred from homology"/>
<reference evidence="5" key="1">
    <citation type="submission" date="2025-08" db="UniProtKB">
        <authorList>
            <consortium name="RefSeq"/>
        </authorList>
    </citation>
    <scope>IDENTIFICATION</scope>
    <source>
        <tissue evidence="5">Seedling</tissue>
    </source>
</reference>
<keyword evidence="4" id="KW-1185">Reference proteome</keyword>
<dbReference type="Pfam" id="PF14541">
    <property type="entry name" value="TAXi_C"/>
    <property type="match status" value="1"/>
</dbReference>
<dbReference type="GO" id="GO:0005576">
    <property type="term" value="C:extracellular region"/>
    <property type="evidence" value="ECO:0007669"/>
    <property type="project" value="UniProtKB-SubCell"/>
</dbReference>
<dbReference type="Gene3D" id="2.40.70.10">
    <property type="entry name" value="Acid Proteases"/>
    <property type="match status" value="2"/>
</dbReference>
<feature type="domain" description="Peptidase A1" evidence="3">
    <location>
        <begin position="43"/>
        <end position="390"/>
    </location>
</feature>
<dbReference type="Proteomes" id="UP001652623">
    <property type="component" value="Chromosome 3"/>
</dbReference>